<dbReference type="AlphaFoldDB" id="I1DXX0"/>
<dbReference type="Gene3D" id="2.40.160.50">
    <property type="entry name" value="membrane protein fhac: a member of the omp85/tpsb transporter family"/>
    <property type="match status" value="1"/>
</dbReference>
<organism evidence="7 8">
    <name type="scientific">Rheinheimera nanhaiensis E407-8</name>
    <dbReference type="NCBI Taxonomy" id="562729"/>
    <lineage>
        <taxon>Bacteria</taxon>
        <taxon>Pseudomonadati</taxon>
        <taxon>Pseudomonadota</taxon>
        <taxon>Gammaproteobacteria</taxon>
        <taxon>Chromatiales</taxon>
        <taxon>Chromatiaceae</taxon>
        <taxon>Rheinheimera</taxon>
    </lineage>
</organism>
<feature type="short sequence motif" description="GXGXXG" evidence="4">
    <location>
        <begin position="47"/>
        <end position="52"/>
    </location>
</feature>
<dbReference type="GO" id="GO:0016787">
    <property type="term" value="F:hydrolase activity"/>
    <property type="evidence" value="ECO:0007669"/>
    <property type="project" value="UniProtKB-UniRule"/>
</dbReference>
<dbReference type="Gene3D" id="3.40.1090.10">
    <property type="entry name" value="Cytosolic phospholipase A2 catalytic domain"/>
    <property type="match status" value="2"/>
</dbReference>
<evidence type="ECO:0000256" key="5">
    <source>
        <dbReference type="SAM" id="SignalP"/>
    </source>
</evidence>
<dbReference type="Pfam" id="PF01734">
    <property type="entry name" value="Patatin"/>
    <property type="match status" value="1"/>
</dbReference>
<dbReference type="InterPro" id="IPR050301">
    <property type="entry name" value="NTE"/>
</dbReference>
<dbReference type="OrthoDB" id="5290098at2"/>
<dbReference type="SUPFAM" id="SSF52151">
    <property type="entry name" value="FabD/lysophospholipase-like"/>
    <property type="match status" value="1"/>
</dbReference>
<keyword evidence="1 4" id="KW-0378">Hydrolase</keyword>
<evidence type="ECO:0000256" key="4">
    <source>
        <dbReference type="PROSITE-ProRule" id="PRU01161"/>
    </source>
</evidence>
<evidence type="ECO:0000313" key="7">
    <source>
        <dbReference type="EMBL" id="GAB58898.1"/>
    </source>
</evidence>
<evidence type="ECO:0000256" key="1">
    <source>
        <dbReference type="ARBA" id="ARBA00022801"/>
    </source>
</evidence>
<evidence type="ECO:0000313" key="8">
    <source>
        <dbReference type="Proteomes" id="UP000004374"/>
    </source>
</evidence>
<feature type="short sequence motif" description="DGA/G" evidence="4">
    <location>
        <begin position="222"/>
        <end position="224"/>
    </location>
</feature>
<protein>
    <submittedName>
        <fullName evidence="7">NTE family protein</fullName>
    </submittedName>
</protein>
<feature type="short sequence motif" description="GXSXG" evidence="4">
    <location>
        <begin position="74"/>
        <end position="78"/>
    </location>
</feature>
<evidence type="ECO:0000256" key="3">
    <source>
        <dbReference type="ARBA" id="ARBA00023098"/>
    </source>
</evidence>
<dbReference type="PANTHER" id="PTHR14226">
    <property type="entry name" value="NEUROPATHY TARGET ESTERASE/SWISS CHEESE D.MELANOGASTER"/>
    <property type="match status" value="1"/>
</dbReference>
<feature type="domain" description="PNPLA" evidence="6">
    <location>
        <begin position="43"/>
        <end position="235"/>
    </location>
</feature>
<dbReference type="InterPro" id="IPR016035">
    <property type="entry name" value="Acyl_Trfase/lysoPLipase"/>
</dbReference>
<evidence type="ECO:0000259" key="6">
    <source>
        <dbReference type="PROSITE" id="PS51635"/>
    </source>
</evidence>
<sequence length="759" mass="84199">MMKQAIRVTLQLGLLLCASLPLNALAEDICQQARAQQRPCVALVLGGGGARGGAHLGVIEQLERQQIPIDLVVGTSIGAFIGGLYASGHSAAEIAQRLQHTPWAAGFRDRVYRDEMPLRQKEKTDDFPINLDVGVSADGVRLPKGILSGQSLAEILHGTFGAYANLSHFNQLPVPFRAVATDLLTQQEVVLFDGSLVQAVQASMSIPGVVRPLELNGKLLVDGGVVNNLPISVARQLGVDRIIAVSIDSPLLRREQIESAFSITEQLTSFLVRAGVQQQLQLLTEQDLLLQPDLVDISTLDFANIDKAIVSGRQSAIRFVQALAGFSQSQKIYADWFSRFSHSSTGSIRLDKVALDNRSALDDALLLERLQLTAGDDYTERSIRRGLRQMYGLDTFERITQQLNIDEQGQAVLQVTAEEKSWGPGYLNFRLMFEDDFRSTSQYQLAAAYSRTNLSPWGAEWHSELALGSDKYLASELYWPLGGTGLYVQGDYRHRRDSQPLQDNTQLAAGELKNLEHELQFSSGWNISDHARLQLGWAWRDGRYLLPSVYAAQLQQSEIDYLRRGPIAEFIWDTLNSRSFPTRGIRLASSYAWLTDSALGQRVDSRSSRTELLAAKSWHDHTLRTRWRFDRYSSDSDSAFALEQFSLGGLLNLSGYPADSLFGSQIQFGSLAYLYRLNEQKISFINAPLYLGTSLERGRVRKDVFGASGGNDATDWLWAGSVFLGWDTPLGLLYFGLGMAEQDDSGYSDAVYLSFGKNY</sequence>
<dbReference type="STRING" id="562729.RNAN_1886"/>
<keyword evidence="8" id="KW-1185">Reference proteome</keyword>
<evidence type="ECO:0000256" key="2">
    <source>
        <dbReference type="ARBA" id="ARBA00022963"/>
    </source>
</evidence>
<reference evidence="7 8" key="1">
    <citation type="journal article" date="2012" name="J. Bacteriol.">
        <title>Genome Sequence of the Protease-Producing Bacterium Rheinheimera nanhaiensis E407-8T, Isolated from Deep-Sea Sediment of the South China Sea.</title>
        <authorList>
            <person name="Zhang X.-Y."/>
            <person name="Zhang Y.-J."/>
            <person name="Qin Q.-L."/>
            <person name="Xie B.-B."/>
            <person name="Chen X.-L."/>
            <person name="Zhou B.-C."/>
            <person name="Zhang Y.-Z."/>
        </authorList>
    </citation>
    <scope>NUCLEOTIDE SEQUENCE [LARGE SCALE GENOMIC DNA]</scope>
    <source>
        <strain evidence="7 8">E407-8</strain>
    </source>
</reference>
<keyword evidence="2 4" id="KW-0442">Lipid degradation</keyword>
<dbReference type="PANTHER" id="PTHR14226:SF29">
    <property type="entry name" value="NEUROPATHY TARGET ESTERASE SWS"/>
    <property type="match status" value="1"/>
</dbReference>
<keyword evidence="3 4" id="KW-0443">Lipid metabolism</keyword>
<feature type="active site" description="Proton acceptor" evidence="4">
    <location>
        <position position="222"/>
    </location>
</feature>
<comment type="caution">
    <text evidence="7">The sequence shown here is derived from an EMBL/GenBank/DDBJ whole genome shotgun (WGS) entry which is preliminary data.</text>
</comment>
<dbReference type="EMBL" id="BAFK01000009">
    <property type="protein sequence ID" value="GAB58898.1"/>
    <property type="molecule type" value="Genomic_DNA"/>
</dbReference>
<feature type="chain" id="PRO_5005684176" evidence="5">
    <location>
        <begin position="27"/>
        <end position="759"/>
    </location>
</feature>
<feature type="active site" description="Nucleophile" evidence="4">
    <location>
        <position position="76"/>
    </location>
</feature>
<feature type="signal peptide" evidence="5">
    <location>
        <begin position="1"/>
        <end position="26"/>
    </location>
</feature>
<proteinExistence type="predicted"/>
<dbReference type="RefSeq" id="WP_008221023.1">
    <property type="nucleotide sequence ID" value="NZ_BAFK01000009.1"/>
</dbReference>
<dbReference type="PROSITE" id="PS51635">
    <property type="entry name" value="PNPLA"/>
    <property type="match status" value="1"/>
</dbReference>
<dbReference type="Proteomes" id="UP000004374">
    <property type="component" value="Unassembled WGS sequence"/>
</dbReference>
<accession>I1DXX0</accession>
<dbReference type="GO" id="GO:0016042">
    <property type="term" value="P:lipid catabolic process"/>
    <property type="evidence" value="ECO:0007669"/>
    <property type="project" value="UniProtKB-UniRule"/>
</dbReference>
<dbReference type="InterPro" id="IPR002641">
    <property type="entry name" value="PNPLA_dom"/>
</dbReference>
<name>I1DXX0_9GAMM</name>
<keyword evidence="5" id="KW-0732">Signal</keyword>
<gene>
    <name evidence="7" type="ORF">RNAN_1886</name>
</gene>